<dbReference type="Proteomes" id="UP000507470">
    <property type="component" value="Unassembled WGS sequence"/>
</dbReference>
<proteinExistence type="predicted"/>
<evidence type="ECO:0000313" key="1">
    <source>
        <dbReference type="EMBL" id="CAC5373886.1"/>
    </source>
</evidence>
<dbReference type="AlphaFoldDB" id="A0A6J8AUJ8"/>
<gene>
    <name evidence="1" type="ORF">MCOR_11485</name>
</gene>
<dbReference type="SUPFAM" id="SSF63829">
    <property type="entry name" value="Calcium-dependent phosphotriesterase"/>
    <property type="match status" value="1"/>
</dbReference>
<sequence length="393" mass="44778">MIEAISKHANELLQELDAKWKPSEDMIKTELSTVTKKENELETRRNNLNQVMQSHQVADIFSTSKNLDKSLPQYEVKTIKPYKAKFIPSNMQLKMGSQMLGNIYTVPEFELVDTYQSEVKTVPCVLLSGDNTAFIGSLNDVKLQKIKFENHNIKEEKEVQIKVSDMTWTKDREILVSSTESDLVLYTKDGQLKTFKSFSPLKTLGVHVAKDNKIILGLTEHFALPVPKDCIRRLVVMNQDGDIQHTIEYDRDNQRLMLFPYRIITFNDKIVVVDIINCAWEGRIVMFDCGGQLHWSYNGCNSINSDQVKFYPMDLAITSTDMLLVSDTLNHAIHVLNHSGELIVRKDVNSLGIEFPVGLDVDKNEVLWIGCGQLPKDTGKKAKIHCVKLIFIT</sequence>
<accession>A0A6J8AUJ8</accession>
<keyword evidence="2" id="KW-1185">Reference proteome</keyword>
<dbReference type="OrthoDB" id="6176870at2759"/>
<reference evidence="1 2" key="1">
    <citation type="submission" date="2020-06" db="EMBL/GenBank/DDBJ databases">
        <authorList>
            <person name="Li R."/>
            <person name="Bekaert M."/>
        </authorList>
    </citation>
    <scope>NUCLEOTIDE SEQUENCE [LARGE SCALE GENOMIC DNA]</scope>
    <source>
        <strain evidence="2">wild</strain>
    </source>
</reference>
<evidence type="ECO:0008006" key="3">
    <source>
        <dbReference type="Google" id="ProtNLM"/>
    </source>
</evidence>
<dbReference type="InterPro" id="IPR011042">
    <property type="entry name" value="6-blade_b-propeller_TolB-like"/>
</dbReference>
<evidence type="ECO:0000313" key="2">
    <source>
        <dbReference type="Proteomes" id="UP000507470"/>
    </source>
</evidence>
<dbReference type="EMBL" id="CACVKT020001976">
    <property type="protein sequence ID" value="CAC5373886.1"/>
    <property type="molecule type" value="Genomic_DNA"/>
</dbReference>
<protein>
    <recommendedName>
        <fullName evidence="3">TRIM2_3</fullName>
    </recommendedName>
</protein>
<dbReference type="Gene3D" id="2.120.10.30">
    <property type="entry name" value="TolB, C-terminal domain"/>
    <property type="match status" value="1"/>
</dbReference>
<organism evidence="1 2">
    <name type="scientific">Mytilus coruscus</name>
    <name type="common">Sea mussel</name>
    <dbReference type="NCBI Taxonomy" id="42192"/>
    <lineage>
        <taxon>Eukaryota</taxon>
        <taxon>Metazoa</taxon>
        <taxon>Spiralia</taxon>
        <taxon>Lophotrochozoa</taxon>
        <taxon>Mollusca</taxon>
        <taxon>Bivalvia</taxon>
        <taxon>Autobranchia</taxon>
        <taxon>Pteriomorphia</taxon>
        <taxon>Mytilida</taxon>
        <taxon>Mytiloidea</taxon>
        <taxon>Mytilidae</taxon>
        <taxon>Mytilinae</taxon>
        <taxon>Mytilus</taxon>
    </lineage>
</organism>
<name>A0A6J8AUJ8_MYTCO</name>